<comment type="caution">
    <text evidence="10">The sequence shown here is derived from an EMBL/GenBank/DDBJ whole genome shotgun (WGS) entry which is preliminary data.</text>
</comment>
<evidence type="ECO:0000313" key="10">
    <source>
        <dbReference type="EMBL" id="CAL1280474.1"/>
    </source>
</evidence>
<feature type="domain" description="Epoxide hydrolase N-terminal" evidence="9">
    <location>
        <begin position="57"/>
        <end position="167"/>
    </location>
</feature>
<feature type="active site" description="Proton acceptor" evidence="7">
    <location>
        <position position="435"/>
    </location>
</feature>
<evidence type="ECO:0000256" key="5">
    <source>
        <dbReference type="ARBA" id="ARBA00022801"/>
    </source>
</evidence>
<keyword evidence="6" id="KW-0256">Endoplasmic reticulum</keyword>
<keyword evidence="4 6" id="KW-0058">Aromatic hydrocarbons catabolism</keyword>
<dbReference type="InterPro" id="IPR016292">
    <property type="entry name" value="Epoxide_hydrolase"/>
</dbReference>
<proteinExistence type="inferred from homology"/>
<dbReference type="Pfam" id="PF06441">
    <property type="entry name" value="EHN"/>
    <property type="match status" value="1"/>
</dbReference>
<dbReference type="EC" id="3.3.2.9" evidence="6"/>
<evidence type="ECO:0000256" key="2">
    <source>
        <dbReference type="ARBA" id="ARBA00004111"/>
    </source>
</evidence>
<dbReference type="PRINTS" id="PR00412">
    <property type="entry name" value="EPOXHYDRLASE"/>
</dbReference>
<evidence type="ECO:0000313" key="11">
    <source>
        <dbReference type="Proteomes" id="UP001497382"/>
    </source>
</evidence>
<evidence type="ECO:0000256" key="7">
    <source>
        <dbReference type="PIRSR" id="PIRSR001112-1"/>
    </source>
</evidence>
<evidence type="ECO:0000256" key="6">
    <source>
        <dbReference type="PIRNR" id="PIRNR001112"/>
    </source>
</evidence>
<reference evidence="10 11" key="1">
    <citation type="submission" date="2024-04" db="EMBL/GenBank/DDBJ databases">
        <authorList>
            <person name="Rising A."/>
            <person name="Reimegard J."/>
            <person name="Sonavane S."/>
            <person name="Akerstrom W."/>
            <person name="Nylinder S."/>
            <person name="Hedman E."/>
            <person name="Kallberg Y."/>
        </authorList>
    </citation>
    <scope>NUCLEOTIDE SEQUENCE [LARGE SCALE GENOMIC DNA]</scope>
</reference>
<feature type="active site" description="Nucleophile" evidence="7">
    <location>
        <position position="233"/>
    </location>
</feature>
<evidence type="ECO:0000259" key="9">
    <source>
        <dbReference type="Pfam" id="PF06441"/>
    </source>
</evidence>
<evidence type="ECO:0000256" key="8">
    <source>
        <dbReference type="SAM" id="Phobius"/>
    </source>
</evidence>
<dbReference type="AlphaFoldDB" id="A0AAV2ABT3"/>
<dbReference type="InterPro" id="IPR029058">
    <property type="entry name" value="AB_hydrolase_fold"/>
</dbReference>
<protein>
    <recommendedName>
        <fullName evidence="6">Epoxide hydrolase</fullName>
        <ecNumber evidence="6">3.3.2.9</ecNumber>
    </recommendedName>
</protein>
<keyword evidence="5 6" id="KW-0378">Hydrolase</keyword>
<sequence length="460" mass="52887">MVAILVVSSIICILFVKFIYNLIFKGYQDQRDGRGYKESWYGKDPPPRSTEGEDTTIHPFKIEVDSNVIDDLKIRLKRTRFEEPVEDSKFHYGFNPNYLKNLLEYWEFQYDWRKQEEALNRLPNFKTRIEGISVHFVHVKPSLPEGSKHKVIPLMMIHGWPGSYVEFCKIIPLLTTPRPDHDFVFELVCPSIPGYGFSESPHRKGFNARAAARVFITLMDRLGHKKFYVQGGDWGSYISSLMARYYPPRISGLHVNMYFFMLRPWELFKGILIALFPFLVRKEEYHTIFPLKKKIAMLLRESGYFHMQVTKPDTLGCGMADSPAGAAAYLLEKFAASTGPEALDAENGNLTTKFTLDELLTNVMMYWVNNNFTAAARFYKENLRDVFSGRNEKAPVTVPSGVAVFPNEFLMLPKTMMSQQMKNIVSYSIMPRGGHFAALEEPQLLADDIFKFVAIVEPKG</sequence>
<gene>
    <name evidence="10" type="ORF">LARSCL_LOCUS10992</name>
</gene>
<evidence type="ECO:0000256" key="4">
    <source>
        <dbReference type="ARBA" id="ARBA00022797"/>
    </source>
</evidence>
<dbReference type="SUPFAM" id="SSF53474">
    <property type="entry name" value="alpha/beta-Hydrolases"/>
    <property type="match status" value="1"/>
</dbReference>
<feature type="transmembrane region" description="Helical" evidence="8">
    <location>
        <begin position="6"/>
        <end position="24"/>
    </location>
</feature>
<dbReference type="Gene3D" id="3.40.50.1820">
    <property type="entry name" value="alpha/beta hydrolase"/>
    <property type="match status" value="1"/>
</dbReference>
<dbReference type="GO" id="GO:0033961">
    <property type="term" value="F:cis-stilbene-oxide hydrolase activity"/>
    <property type="evidence" value="ECO:0007669"/>
    <property type="project" value="UniProtKB-UniRule"/>
</dbReference>
<evidence type="ECO:0000256" key="1">
    <source>
        <dbReference type="ARBA" id="ARBA00000221"/>
    </source>
</evidence>
<keyword evidence="8" id="KW-0812">Transmembrane</keyword>
<keyword evidence="11" id="KW-1185">Reference proteome</keyword>
<dbReference type="EMBL" id="CAXIEN010000132">
    <property type="protein sequence ID" value="CAL1280474.1"/>
    <property type="molecule type" value="Genomic_DNA"/>
</dbReference>
<dbReference type="PANTHER" id="PTHR21661">
    <property type="entry name" value="EPOXIDE HYDROLASE 1-RELATED"/>
    <property type="match status" value="1"/>
</dbReference>
<dbReference type="GO" id="GO:0097176">
    <property type="term" value="P:epoxide metabolic process"/>
    <property type="evidence" value="ECO:0007669"/>
    <property type="project" value="TreeGrafter"/>
</dbReference>
<organism evidence="10 11">
    <name type="scientific">Larinioides sclopetarius</name>
    <dbReference type="NCBI Taxonomy" id="280406"/>
    <lineage>
        <taxon>Eukaryota</taxon>
        <taxon>Metazoa</taxon>
        <taxon>Ecdysozoa</taxon>
        <taxon>Arthropoda</taxon>
        <taxon>Chelicerata</taxon>
        <taxon>Arachnida</taxon>
        <taxon>Araneae</taxon>
        <taxon>Araneomorphae</taxon>
        <taxon>Entelegynae</taxon>
        <taxon>Araneoidea</taxon>
        <taxon>Araneidae</taxon>
        <taxon>Larinioides</taxon>
    </lineage>
</organism>
<dbReference type="InterPro" id="IPR010497">
    <property type="entry name" value="Epoxide_hydro_N"/>
</dbReference>
<name>A0AAV2ABT3_9ARAC</name>
<dbReference type="Proteomes" id="UP001497382">
    <property type="component" value="Unassembled WGS sequence"/>
</dbReference>
<accession>A0AAV2ABT3</accession>
<dbReference type="InterPro" id="IPR000639">
    <property type="entry name" value="Epox_hydrolase-like"/>
</dbReference>
<comment type="subcellular location">
    <subcellularLocation>
        <location evidence="6">Endoplasmic reticulum membrane</location>
    </subcellularLocation>
    <subcellularLocation>
        <location evidence="2">Microsome membrane</location>
        <topology evidence="2">Single-pass membrane protein</topology>
    </subcellularLocation>
</comment>
<comment type="catalytic activity">
    <reaction evidence="6">
        <text>cis-stilbene oxide + H2O = (1R,2R)-hydrobenzoin</text>
        <dbReference type="Rhea" id="RHEA:23900"/>
        <dbReference type="ChEBI" id="CHEBI:15377"/>
        <dbReference type="ChEBI" id="CHEBI:50004"/>
        <dbReference type="ChEBI" id="CHEBI:50014"/>
        <dbReference type="EC" id="3.3.2.9"/>
    </reaction>
</comment>
<feature type="active site" description="Proton donor" evidence="7">
    <location>
        <position position="379"/>
    </location>
</feature>
<dbReference type="PANTHER" id="PTHR21661:SF35">
    <property type="entry name" value="EPOXIDE HYDROLASE"/>
    <property type="match status" value="1"/>
</dbReference>
<comment type="catalytic activity">
    <reaction evidence="1 6">
        <text>1-(4-methoxyphenyl)-N-methyl-N-[(3-methyloxetan-3-yl)methyl]methanamine + H2O = 2-{[(4-methoxybenzyl)(methyl)amino]methyl}-2-methylpropane-1,3-diol</text>
        <dbReference type="Rhea" id="RHEA:55764"/>
        <dbReference type="ChEBI" id="CHEBI:15377"/>
        <dbReference type="ChEBI" id="CHEBI:139161"/>
        <dbReference type="ChEBI" id="CHEBI:139164"/>
        <dbReference type="EC" id="3.3.2.9"/>
    </reaction>
</comment>
<dbReference type="PIRSF" id="PIRSF001112">
    <property type="entry name" value="Epoxide_hydrolase"/>
    <property type="match status" value="1"/>
</dbReference>
<evidence type="ECO:0000256" key="3">
    <source>
        <dbReference type="ARBA" id="ARBA00010088"/>
    </source>
</evidence>
<keyword evidence="8" id="KW-1133">Transmembrane helix</keyword>
<keyword evidence="6 8" id="KW-0472">Membrane</keyword>
<dbReference type="GO" id="GO:0005789">
    <property type="term" value="C:endoplasmic reticulum membrane"/>
    <property type="evidence" value="ECO:0007669"/>
    <property type="project" value="UniProtKB-SubCell"/>
</dbReference>
<comment type="similarity">
    <text evidence="3 6">Belongs to the peptidase S33 family.</text>
</comment>